<accession>C7IXX8</accession>
<dbReference type="Proteomes" id="UP000000763">
    <property type="component" value="Chromosome 1"/>
</dbReference>
<feature type="transmembrane region" description="Helical" evidence="2">
    <location>
        <begin position="675"/>
        <end position="698"/>
    </location>
</feature>
<dbReference type="PANTHER" id="PTHR33018:SF19">
    <property type="entry name" value="OS12G0558775 PROTEIN"/>
    <property type="match status" value="1"/>
</dbReference>
<evidence type="ECO:0000256" key="1">
    <source>
        <dbReference type="SAM" id="MobiDB-lite"/>
    </source>
</evidence>
<feature type="transmembrane region" description="Helical" evidence="2">
    <location>
        <begin position="745"/>
        <end position="763"/>
    </location>
</feature>
<organism evidence="3 4">
    <name type="scientific">Oryza sativa subsp. japonica</name>
    <name type="common">Rice</name>
    <dbReference type="NCBI Taxonomy" id="39947"/>
    <lineage>
        <taxon>Eukaryota</taxon>
        <taxon>Viridiplantae</taxon>
        <taxon>Streptophyta</taxon>
        <taxon>Embryophyta</taxon>
        <taxon>Tracheophyta</taxon>
        <taxon>Spermatophyta</taxon>
        <taxon>Magnoliopsida</taxon>
        <taxon>Liliopsida</taxon>
        <taxon>Poales</taxon>
        <taxon>Poaceae</taxon>
        <taxon>BOP clade</taxon>
        <taxon>Oryzoideae</taxon>
        <taxon>Oryzeae</taxon>
        <taxon>Oryzinae</taxon>
        <taxon>Oryza</taxon>
        <taxon>Oryza sativa</taxon>
    </lineage>
</organism>
<protein>
    <submittedName>
        <fullName evidence="3">Os01g0346501 protein</fullName>
    </submittedName>
</protein>
<keyword evidence="2" id="KW-1133">Transmembrane helix</keyword>
<feature type="compositionally biased region" description="Basic and acidic residues" evidence="1">
    <location>
        <begin position="308"/>
        <end position="318"/>
    </location>
</feature>
<feature type="transmembrane region" description="Helical" evidence="2">
    <location>
        <begin position="909"/>
        <end position="927"/>
    </location>
</feature>
<keyword evidence="2" id="KW-0472">Membrane</keyword>
<feature type="transmembrane region" description="Helical" evidence="2">
    <location>
        <begin position="840"/>
        <end position="862"/>
    </location>
</feature>
<keyword evidence="2" id="KW-0812">Transmembrane</keyword>
<feature type="transmembrane region" description="Helical" evidence="2">
    <location>
        <begin position="982"/>
        <end position="1000"/>
    </location>
</feature>
<feature type="transmembrane region" description="Helical" evidence="2">
    <location>
        <begin position="718"/>
        <end position="738"/>
    </location>
</feature>
<feature type="region of interest" description="Disordered" evidence="1">
    <location>
        <begin position="291"/>
        <end position="371"/>
    </location>
</feature>
<evidence type="ECO:0000256" key="2">
    <source>
        <dbReference type="SAM" id="Phobius"/>
    </source>
</evidence>
<dbReference type="PANTHER" id="PTHR33018">
    <property type="entry name" value="OS10G0338966 PROTEIN-RELATED"/>
    <property type="match status" value="1"/>
</dbReference>
<gene>
    <name evidence="3" type="ordered locus">Os01g0346501</name>
</gene>
<dbReference type="KEGG" id="dosa:Os01g0346501"/>
<evidence type="ECO:0000313" key="3">
    <source>
        <dbReference type="EMBL" id="BAH91053.1"/>
    </source>
</evidence>
<feature type="compositionally biased region" description="Basic and acidic residues" evidence="1">
    <location>
        <begin position="351"/>
        <end position="371"/>
    </location>
</feature>
<reference evidence="3 4" key="1">
    <citation type="journal article" date="2005" name="Nature">
        <title>The map-based sequence of the rice genome.</title>
        <authorList>
            <consortium name="International rice genome sequencing project (IRGSP)"/>
            <person name="Matsumoto T."/>
            <person name="Wu J."/>
            <person name="Kanamori H."/>
            <person name="Katayose Y."/>
            <person name="Fujisawa M."/>
            <person name="Namiki N."/>
            <person name="Mizuno H."/>
            <person name="Yamamoto K."/>
            <person name="Antonio B.A."/>
            <person name="Baba T."/>
            <person name="Sakata K."/>
            <person name="Nagamura Y."/>
            <person name="Aoki H."/>
            <person name="Arikawa K."/>
            <person name="Arita K."/>
            <person name="Bito T."/>
            <person name="Chiden Y."/>
            <person name="Fujitsuka N."/>
            <person name="Fukunaka R."/>
            <person name="Hamada M."/>
            <person name="Harada C."/>
            <person name="Hayashi A."/>
            <person name="Hijishita S."/>
            <person name="Honda M."/>
            <person name="Hosokawa S."/>
            <person name="Ichikawa Y."/>
            <person name="Idonuma A."/>
            <person name="Iijima M."/>
            <person name="Ikeda M."/>
            <person name="Ikeno M."/>
            <person name="Ito K."/>
            <person name="Ito S."/>
            <person name="Ito T."/>
            <person name="Ito Y."/>
            <person name="Ito Y."/>
            <person name="Iwabuchi A."/>
            <person name="Kamiya K."/>
            <person name="Karasawa W."/>
            <person name="Kurita K."/>
            <person name="Katagiri S."/>
            <person name="Kikuta A."/>
            <person name="Kobayashi H."/>
            <person name="Kobayashi N."/>
            <person name="Machita K."/>
            <person name="Maehara T."/>
            <person name="Masukawa M."/>
            <person name="Mizubayashi T."/>
            <person name="Mukai Y."/>
            <person name="Nagasaki H."/>
            <person name="Nagata Y."/>
            <person name="Naito S."/>
            <person name="Nakashima M."/>
            <person name="Nakama Y."/>
            <person name="Nakamichi Y."/>
            <person name="Nakamura M."/>
            <person name="Meguro A."/>
            <person name="Negishi M."/>
            <person name="Ohta I."/>
            <person name="Ohta T."/>
            <person name="Okamoto M."/>
            <person name="Ono N."/>
            <person name="Saji S."/>
            <person name="Sakaguchi M."/>
            <person name="Sakai K."/>
            <person name="Shibata M."/>
            <person name="Shimokawa T."/>
            <person name="Song J."/>
            <person name="Takazaki Y."/>
            <person name="Terasawa K."/>
            <person name="Tsugane M."/>
            <person name="Tsuji K."/>
            <person name="Ueda S."/>
            <person name="Waki K."/>
            <person name="Yamagata H."/>
            <person name="Yamamoto M."/>
            <person name="Yamamoto S."/>
            <person name="Yamane H."/>
            <person name="Yoshiki S."/>
            <person name="Yoshihara R."/>
            <person name="Yukawa K."/>
            <person name="Zhong H."/>
            <person name="Yano M."/>
            <person name="Yuan Q."/>
            <person name="Ouyang S."/>
            <person name="Liu J."/>
            <person name="Jones K.M."/>
            <person name="Gansberger K."/>
            <person name="Moffat K."/>
            <person name="Hill J."/>
            <person name="Bera J."/>
            <person name="Fadrosh D."/>
            <person name="Jin S."/>
            <person name="Johri S."/>
            <person name="Kim M."/>
            <person name="Overton L."/>
            <person name="Reardon M."/>
            <person name="Tsitrin T."/>
            <person name="Vuong H."/>
            <person name="Weaver B."/>
            <person name="Ciecko A."/>
            <person name="Tallon L."/>
            <person name="Jackson J."/>
            <person name="Pai G."/>
            <person name="Aken S.V."/>
            <person name="Utterback T."/>
            <person name="Reidmuller S."/>
            <person name="Feldblyum T."/>
            <person name="Hsiao J."/>
            <person name="Zismann V."/>
            <person name="Iobst S."/>
            <person name="de Vazeille A.R."/>
            <person name="Buell C.R."/>
            <person name="Ying K."/>
            <person name="Li Y."/>
            <person name="Lu T."/>
            <person name="Huang Y."/>
            <person name="Zhao Q."/>
            <person name="Feng Q."/>
            <person name="Zhang L."/>
            <person name="Zhu J."/>
            <person name="Weng Q."/>
            <person name="Mu J."/>
            <person name="Lu Y."/>
            <person name="Fan D."/>
            <person name="Liu Y."/>
            <person name="Guan J."/>
            <person name="Zhang Y."/>
            <person name="Yu S."/>
            <person name="Liu X."/>
            <person name="Zhang Y."/>
            <person name="Hong G."/>
            <person name="Han B."/>
            <person name="Choisne N."/>
            <person name="Demange N."/>
            <person name="Orjeda G."/>
            <person name="Samain S."/>
            <person name="Cattolico L."/>
            <person name="Pelletier E."/>
            <person name="Couloux A."/>
            <person name="Segurens B."/>
            <person name="Wincker P."/>
            <person name="D'Hont A."/>
            <person name="Scarpelli C."/>
            <person name="Weissenbach J."/>
            <person name="Salanoubat M."/>
            <person name="Quetier F."/>
            <person name="Yu Y."/>
            <person name="Kim H.R."/>
            <person name="Rambo T."/>
            <person name="Currie J."/>
            <person name="Collura K."/>
            <person name="Luo M."/>
            <person name="Yang T."/>
            <person name="Ammiraju J.S.S."/>
            <person name="Engler F."/>
            <person name="Soderlund C."/>
            <person name="Wing R.A."/>
            <person name="Palmer L.E."/>
            <person name="de la Bastide M."/>
            <person name="Spiegel L."/>
            <person name="Nascimento L."/>
            <person name="Zutavern T."/>
            <person name="O'Shaughnessy A."/>
            <person name="Dike S."/>
            <person name="Dedhia N."/>
            <person name="Preston R."/>
            <person name="Balija V."/>
            <person name="McCombie W.R."/>
            <person name="Chow T."/>
            <person name="Chen H."/>
            <person name="Chung M."/>
            <person name="Chen C."/>
            <person name="Shaw J."/>
            <person name="Wu H."/>
            <person name="Hsiao K."/>
            <person name="Chao Y."/>
            <person name="Chu M."/>
            <person name="Cheng C."/>
            <person name="Hour A."/>
            <person name="Lee P."/>
            <person name="Lin S."/>
            <person name="Lin Y."/>
            <person name="Liou J."/>
            <person name="Liu S."/>
            <person name="Hsing Y."/>
            <person name="Raghuvanshi S."/>
            <person name="Mohanty A."/>
            <person name="Bharti A.K."/>
            <person name="Gaur A."/>
            <person name="Gupta V."/>
            <person name="Kumar D."/>
            <person name="Ravi V."/>
            <person name="Vij S."/>
            <person name="Kapur A."/>
            <person name="Khurana P."/>
            <person name="Khurana P."/>
            <person name="Khurana J.P."/>
            <person name="Tyagi A.K."/>
            <person name="Gaikwad K."/>
            <person name="Singh A."/>
            <person name="Dalal V."/>
            <person name="Srivastava S."/>
            <person name="Dixit A."/>
            <person name="Pal A.K."/>
            <person name="Ghazi I.A."/>
            <person name="Yadav M."/>
            <person name="Pandit A."/>
            <person name="Bhargava A."/>
            <person name="Sureshbabu K."/>
            <person name="Batra K."/>
            <person name="Sharma T.R."/>
            <person name="Mohapatra T."/>
            <person name="Singh N.K."/>
            <person name="Messing J."/>
            <person name="Nelson A.B."/>
            <person name="Fuks G."/>
            <person name="Kavchok S."/>
            <person name="Keizer G."/>
            <person name="Linton E."/>
            <person name="Llaca V."/>
            <person name="Song R."/>
            <person name="Tanyolac B."/>
            <person name="Young S."/>
            <person name="Ho-Il K."/>
            <person name="Hahn J.H."/>
            <person name="Sangsakoo G."/>
            <person name="Vanavichit A."/>
            <person name="de Mattos Luiz.A.T."/>
            <person name="Zimmer P.D."/>
            <person name="Malone G."/>
            <person name="Dellagostin O."/>
            <person name="de Oliveira A.C."/>
            <person name="Bevan M."/>
            <person name="Bancroft I."/>
            <person name="Minx P."/>
            <person name="Cordum H."/>
            <person name="Wilson R."/>
            <person name="Cheng Z."/>
            <person name="Jin W."/>
            <person name="Jiang J."/>
            <person name="Leong S.A."/>
            <person name="Iwama H."/>
            <person name="Gojobori T."/>
            <person name="Itoh T."/>
            <person name="Niimura Y."/>
            <person name="Fujii Y."/>
            <person name="Habara T."/>
            <person name="Sakai H."/>
            <person name="Sato Y."/>
            <person name="Wilson G."/>
            <person name="Kumar K."/>
            <person name="McCouch S."/>
            <person name="Juretic N."/>
            <person name="Hoen D."/>
            <person name="Wright S."/>
            <person name="Bruskiewich R."/>
            <person name="Bureau T."/>
            <person name="Miyao A."/>
            <person name="Hirochika H."/>
            <person name="Nishikawa T."/>
            <person name="Kadowaki K."/>
            <person name="Sugiura M."/>
            <person name="Burr B."/>
            <person name="Sasaki T."/>
        </authorList>
    </citation>
    <scope>NUCLEOTIDE SEQUENCE [LARGE SCALE GENOMIC DNA]</scope>
    <source>
        <strain evidence="4">cv. Nipponbare</strain>
    </source>
</reference>
<feature type="compositionally biased region" description="Basic residues" evidence="1">
    <location>
        <begin position="297"/>
        <end position="307"/>
    </location>
</feature>
<sequence>MARNYALQTMDKSWRGWKNTLNTQYVKKGKTPFKTYGKITSLQWDEFVKFKTLPEEMAKSKLMSNLAKRNKWHHRLGSGGYAPKIEQWNKEEEEMKNAGVPHWVKARTPKITLEGKVQFEEPELQVVADKIDDLSSKEKKGEFTPQREKDVLRQALGNREHGGRVRGVSSKLSWKEGFKQDASSYKKCDAYKDKLRDEGGKQFEKELIDFYMKYSIPLQEPKEPEPEYPFDDLQETKPCRLYVPIGCAGRTLEAAKGIVIPGRTYHGRFIESAYAKVQPQEHKKDIIFGNVAAAPKKPPRPPKHKPLKDKAEEPEIPKPTEGPSTPVMPQNEQEDPNPAKDPVEETLVNDTAKDKSEVPRVLRSHDSKKKDEHKEKYMVRWEMRRFHTWYMEASKKGLPNLTIQSPANAFAGEGFFWLDFNDLHAIYRREKTDINYVPAWCLMQSIDAKKIGEPIGFLDPIKICQTQHTMTLSPNSDQLKGKTPAEIAEYKKSLHKQKMIIVAQCIGRAFLHFQNKRVIKATYNFKGTILCGYYACEYLRVTGRYRVNAEDLPSIERREGFDDMSIKNVQQDLCHFIHRMCCHVLGKFFDPDNILDEDTSSSDITMVTLCINQTKSSYWAFLRGSAWINRRGFEMDALMNRSRAFAEAVVIMVCPVLLAVALKKVDLKSQERSRAVPIFMLVMAALTLAFGTVPFLALSLSKRFSDHRWRLPAKATTWLAPSSCACLVGLACWIIHLILSARWAYAFPAMGTVFGLCIVIHSVRYCRAGGDLANLVHPGDVLHTTDELTDRKRREALQKAMEGKLDESLEFLAGVTALLFLGLEGLALEGQINGGQGRLAAPMGLCFFACLFGACFVLVQTIPPSPPPSATDTSLRANIVRNLPAICGMFMACAIAVVMFSIMVVLVKLLALMLLSPLFLILLVHAFDLVFPGGGGGGGGGEDDVVKPASLELSKVAFTGFLTVAISARTTSRGPLSTSTQWFLIFAASAIVSGFAWRLLTQAKVGKSANVASFCTHLCIVLATVPFTVMAGQALH</sequence>
<name>C7IXX8_ORYSJ</name>
<evidence type="ECO:0000313" key="4">
    <source>
        <dbReference type="Proteomes" id="UP000000763"/>
    </source>
</evidence>
<proteinExistence type="predicted"/>
<dbReference type="HOGENOM" id="CLU_034510_0_0_1"/>
<feature type="transmembrane region" description="Helical" evidence="2">
    <location>
        <begin position="811"/>
        <end position="828"/>
    </location>
</feature>
<reference evidence="4" key="2">
    <citation type="journal article" date="2008" name="Nucleic Acids Res.">
        <title>The rice annotation project database (RAP-DB): 2008 update.</title>
        <authorList>
            <consortium name="The rice annotation project (RAP)"/>
        </authorList>
    </citation>
    <scope>GENOME REANNOTATION</scope>
    <source>
        <strain evidence="4">cv. Nipponbare</strain>
    </source>
</reference>
<feature type="transmembrane region" description="Helical" evidence="2">
    <location>
        <begin position="882"/>
        <end position="902"/>
    </location>
</feature>
<dbReference type="AlphaFoldDB" id="C7IXX8"/>
<feature type="transmembrane region" description="Helical" evidence="2">
    <location>
        <begin position="1012"/>
        <end position="1035"/>
    </location>
</feature>
<feature type="transmembrane region" description="Helical" evidence="2">
    <location>
        <begin position="644"/>
        <end position="663"/>
    </location>
</feature>
<dbReference type="EMBL" id="AP008207">
    <property type="protein sequence ID" value="BAH91053.1"/>
    <property type="molecule type" value="Genomic_DNA"/>
</dbReference>